<evidence type="ECO:0000256" key="2">
    <source>
        <dbReference type="ARBA" id="ARBA00022833"/>
    </source>
</evidence>
<evidence type="ECO:0000256" key="4">
    <source>
        <dbReference type="ARBA" id="ARBA00023125"/>
    </source>
</evidence>
<accession>A0A397HE94</accession>
<organism evidence="8 9">
    <name type="scientific">Aspergillus thermomutatus</name>
    <name type="common">Neosartorya pseudofischeri</name>
    <dbReference type="NCBI Taxonomy" id="41047"/>
    <lineage>
        <taxon>Eukaryota</taxon>
        <taxon>Fungi</taxon>
        <taxon>Dikarya</taxon>
        <taxon>Ascomycota</taxon>
        <taxon>Pezizomycotina</taxon>
        <taxon>Eurotiomycetes</taxon>
        <taxon>Eurotiomycetidae</taxon>
        <taxon>Eurotiales</taxon>
        <taxon>Aspergillaceae</taxon>
        <taxon>Aspergillus</taxon>
        <taxon>Aspergillus subgen. Fumigati</taxon>
    </lineage>
</organism>
<evidence type="ECO:0000256" key="1">
    <source>
        <dbReference type="ARBA" id="ARBA00004123"/>
    </source>
</evidence>
<evidence type="ECO:0000313" key="8">
    <source>
        <dbReference type="EMBL" id="RHZ61461.1"/>
    </source>
</evidence>
<comment type="subcellular location">
    <subcellularLocation>
        <location evidence="1">Nucleus</location>
    </subcellularLocation>
</comment>
<comment type="caution">
    <text evidence="8">The sequence shown here is derived from an EMBL/GenBank/DDBJ whole genome shotgun (WGS) entry which is preliminary data.</text>
</comment>
<dbReference type="AlphaFoldDB" id="A0A397HE94"/>
<dbReference type="CDD" id="cd12148">
    <property type="entry name" value="fungal_TF_MHR"/>
    <property type="match status" value="1"/>
</dbReference>
<gene>
    <name evidence="8" type="ORF">CDV56_108117</name>
</gene>
<sequence length="552" mass="60810">MDDTTSYVPAPYGRACANCARAKCKCIIPETGGMCARADRSQLIPQSPGPAILDQNRVSSGCQDAIPALLTPEGSTPHGDSPGGSFTTSRGRAGRTEAYSSHTADTEAEETLKSFRSGPLEYLPFVHIPDRVSAAELKTESSFLWHCICAVQCKQTAGQTALSLSIRERVAQALLVDCQKNLDLLQGLLVYLGWITFHCQPQKYSLCTYIQLAISIVFDLGLHKTPLDDSRPAHCNGSGPIHNLKFPALPTRTMNERRAVLSCFLLSSWPDPMRWTAHMKECLEVLNERKETSNDAVLVQLVQIQLVVDKVIRRSWDESEITADGSDVPRLPTSFFIQAMQLQLQSIRNQISPELAENKVVLFHLYQAEVALYETALSRSATRVEDVDVTRLSHLYACLAATKNWLDLLLAVSPEKYVSLPVTIIFQISHCMSALFHLSTFDCPGWDREAVARTADLQSISQQVINRLDSVAEAAGIQNEGTDGDSWSKAASFIPKLQASWASKLLNAATMDSMEQSSSLPSVDEGFLETYLNWPDAAWLMEPLMLGTQNGV</sequence>
<keyword evidence="3" id="KW-0805">Transcription regulation</keyword>
<keyword evidence="2" id="KW-0862">Zinc</keyword>
<evidence type="ECO:0000256" key="6">
    <source>
        <dbReference type="ARBA" id="ARBA00023242"/>
    </source>
</evidence>
<dbReference type="PANTHER" id="PTHR31845">
    <property type="entry name" value="FINGER DOMAIN PROTEIN, PUTATIVE-RELATED"/>
    <property type="match status" value="1"/>
</dbReference>
<dbReference type="GO" id="GO:0000976">
    <property type="term" value="F:transcription cis-regulatory region binding"/>
    <property type="evidence" value="ECO:0007669"/>
    <property type="project" value="TreeGrafter"/>
</dbReference>
<dbReference type="VEuPathDB" id="FungiDB:CDV56_108117"/>
<dbReference type="RefSeq" id="XP_026616426.1">
    <property type="nucleotide sequence ID" value="XM_026761736.1"/>
</dbReference>
<protein>
    <recommendedName>
        <fullName evidence="10">Transcription factor domain-containing protein</fullName>
    </recommendedName>
</protein>
<proteinExistence type="predicted"/>
<dbReference type="EMBL" id="NKHU02000044">
    <property type="protein sequence ID" value="RHZ61461.1"/>
    <property type="molecule type" value="Genomic_DNA"/>
</dbReference>
<evidence type="ECO:0000313" key="9">
    <source>
        <dbReference type="Proteomes" id="UP000215305"/>
    </source>
</evidence>
<dbReference type="GeneID" id="38130091"/>
<dbReference type="PANTHER" id="PTHR31845:SF32">
    <property type="entry name" value="MISCELLANEOUS ZN(II)2CYS6 TRANSCRIPTION FACTOR (EUROFUNG)-RELATED"/>
    <property type="match status" value="1"/>
</dbReference>
<evidence type="ECO:0008006" key="10">
    <source>
        <dbReference type="Google" id="ProtNLM"/>
    </source>
</evidence>
<dbReference type="Proteomes" id="UP000215305">
    <property type="component" value="Unassembled WGS sequence"/>
</dbReference>
<evidence type="ECO:0000256" key="5">
    <source>
        <dbReference type="ARBA" id="ARBA00023163"/>
    </source>
</evidence>
<keyword evidence="4" id="KW-0238">DNA-binding</keyword>
<evidence type="ECO:0000256" key="7">
    <source>
        <dbReference type="SAM" id="MobiDB-lite"/>
    </source>
</evidence>
<keyword evidence="6" id="KW-0539">Nucleus</keyword>
<keyword evidence="5" id="KW-0804">Transcription</keyword>
<reference evidence="8" key="1">
    <citation type="submission" date="2018-08" db="EMBL/GenBank/DDBJ databases">
        <title>Draft genome sequence of azole-resistant Aspergillus thermomutatus (Neosartorya pseudofischeri) strain HMR AF 39, isolated from a human nasal aspirate.</title>
        <authorList>
            <person name="Parent-Michaud M."/>
            <person name="Dufresne P.J."/>
            <person name="Fournier E."/>
            <person name="Martineau C."/>
            <person name="Moreira S."/>
            <person name="Perkins V."/>
            <person name="De Repentigny L."/>
            <person name="Dufresne S.F."/>
        </authorList>
    </citation>
    <scope>NUCLEOTIDE SEQUENCE [LARGE SCALE GENOMIC DNA]</scope>
    <source>
        <strain evidence="8">HMR AF 39</strain>
    </source>
</reference>
<dbReference type="GO" id="GO:0000981">
    <property type="term" value="F:DNA-binding transcription factor activity, RNA polymerase II-specific"/>
    <property type="evidence" value="ECO:0007669"/>
    <property type="project" value="TreeGrafter"/>
</dbReference>
<name>A0A397HE94_ASPTH</name>
<dbReference type="InterPro" id="IPR051089">
    <property type="entry name" value="prtT"/>
</dbReference>
<feature type="region of interest" description="Disordered" evidence="7">
    <location>
        <begin position="69"/>
        <end position="108"/>
    </location>
</feature>
<evidence type="ECO:0000256" key="3">
    <source>
        <dbReference type="ARBA" id="ARBA00023015"/>
    </source>
</evidence>
<dbReference type="OrthoDB" id="1600564at2759"/>
<keyword evidence="9" id="KW-1185">Reference proteome</keyword>
<dbReference type="GO" id="GO:0005634">
    <property type="term" value="C:nucleus"/>
    <property type="evidence" value="ECO:0007669"/>
    <property type="project" value="UniProtKB-SubCell"/>
</dbReference>